<protein>
    <recommendedName>
        <fullName evidence="3">VOC domain-containing protein</fullName>
    </recommendedName>
</protein>
<comment type="caution">
    <text evidence="1">The sequence shown here is derived from an EMBL/GenBank/DDBJ whole genome shotgun (WGS) entry which is preliminary data.</text>
</comment>
<evidence type="ECO:0000313" key="2">
    <source>
        <dbReference type="Proteomes" id="UP000091914"/>
    </source>
</evidence>
<accession>A0A1A0VSW7</accession>
<dbReference type="EMBL" id="LZSX01000032">
    <property type="protein sequence ID" value="OBB86318.1"/>
    <property type="molecule type" value="Genomic_DNA"/>
</dbReference>
<gene>
    <name evidence="1" type="ORF">A5760_05810</name>
</gene>
<evidence type="ECO:0000313" key="1">
    <source>
        <dbReference type="EMBL" id="OBB86318.1"/>
    </source>
</evidence>
<sequence>MLAIAPQRLAHAAQLFTDLGFQFDEFELDDVQLHVLLDWNRGLELVTPTADDDVNPVRRFLDDHGDGVFTLALRVDDAPTAEKIAHRYGAVTNFRQHRDGDGWQLEEIEMSVLDLPLTFLSTDLP</sequence>
<dbReference type="SUPFAM" id="SSF54593">
    <property type="entry name" value="Glyoxalase/Bleomycin resistance protein/Dihydroxybiphenyl dioxygenase"/>
    <property type="match status" value="1"/>
</dbReference>
<reference evidence="1 2" key="1">
    <citation type="submission" date="2016-06" db="EMBL/GenBank/DDBJ databases">
        <authorList>
            <person name="Kjaerup R.B."/>
            <person name="Dalgaard T.S."/>
            <person name="Juul-Madsen H.R."/>
        </authorList>
    </citation>
    <scope>NUCLEOTIDE SEQUENCE [LARGE SCALE GENOMIC DNA]</scope>
    <source>
        <strain evidence="1 2">852002-51834_SCH5396731</strain>
    </source>
</reference>
<dbReference type="AlphaFoldDB" id="A0A1A0VSW7"/>
<proteinExistence type="predicted"/>
<evidence type="ECO:0008006" key="3">
    <source>
        <dbReference type="Google" id="ProtNLM"/>
    </source>
</evidence>
<dbReference type="InterPro" id="IPR029068">
    <property type="entry name" value="Glyas_Bleomycin-R_OHBP_Dase"/>
</dbReference>
<name>A0A1A0VSW7_9MYCO</name>
<dbReference type="Proteomes" id="UP000091914">
    <property type="component" value="Unassembled WGS sequence"/>
</dbReference>
<organism evidence="1 2">
    <name type="scientific">Mycobacterium colombiense</name>
    <dbReference type="NCBI Taxonomy" id="339268"/>
    <lineage>
        <taxon>Bacteria</taxon>
        <taxon>Bacillati</taxon>
        <taxon>Actinomycetota</taxon>
        <taxon>Actinomycetes</taxon>
        <taxon>Mycobacteriales</taxon>
        <taxon>Mycobacteriaceae</taxon>
        <taxon>Mycobacterium</taxon>
        <taxon>Mycobacterium avium complex (MAC)</taxon>
    </lineage>
</organism>
<dbReference type="Gene3D" id="3.10.180.10">
    <property type="entry name" value="2,3-Dihydroxybiphenyl 1,2-Dioxygenase, domain 1"/>
    <property type="match status" value="1"/>
</dbReference>